<keyword evidence="1" id="KW-0472">Membrane</keyword>
<accession>A0ABW5BCC0</accession>
<reference evidence="3" key="1">
    <citation type="journal article" date="2019" name="Int. J. Syst. Evol. Microbiol.">
        <title>The Global Catalogue of Microorganisms (GCM) 10K type strain sequencing project: providing services to taxonomists for standard genome sequencing and annotation.</title>
        <authorList>
            <consortium name="The Broad Institute Genomics Platform"/>
            <consortium name="The Broad Institute Genome Sequencing Center for Infectious Disease"/>
            <person name="Wu L."/>
            <person name="Ma J."/>
        </authorList>
    </citation>
    <scope>NUCLEOTIDE SEQUENCE [LARGE SCALE GENOMIC DNA]</scope>
    <source>
        <strain evidence="3">KCTC 19812</strain>
    </source>
</reference>
<dbReference type="EMBL" id="JBHUIV010000034">
    <property type="protein sequence ID" value="MFD2203773.1"/>
    <property type="molecule type" value="Genomic_DNA"/>
</dbReference>
<dbReference type="Proteomes" id="UP001597414">
    <property type="component" value="Unassembled WGS sequence"/>
</dbReference>
<sequence>MKESRPIKYNPLLHTRLVLMVFSFFIFFTLVQREFSHVHKAIGFEDQEGLDMAFIDVAKATEHPISHHDALKWENEEKEENVESLNFKYVNFQHIGNSYLSDILQSSVSQIKTLEVYSSPGGVPKYILFHSLKVHHS</sequence>
<evidence type="ECO:0000313" key="3">
    <source>
        <dbReference type="Proteomes" id="UP001597414"/>
    </source>
</evidence>
<keyword evidence="1" id="KW-0812">Transmembrane</keyword>
<dbReference type="RefSeq" id="WP_380806741.1">
    <property type="nucleotide sequence ID" value="NZ_JBHUIV010000034.1"/>
</dbReference>
<name>A0ABW5BCC0_9BACT</name>
<feature type="transmembrane region" description="Helical" evidence="1">
    <location>
        <begin position="12"/>
        <end position="31"/>
    </location>
</feature>
<evidence type="ECO:0000313" key="2">
    <source>
        <dbReference type="EMBL" id="MFD2203773.1"/>
    </source>
</evidence>
<proteinExistence type="predicted"/>
<evidence type="ECO:0000256" key="1">
    <source>
        <dbReference type="SAM" id="Phobius"/>
    </source>
</evidence>
<protein>
    <submittedName>
        <fullName evidence="2">Uncharacterized protein</fullName>
    </submittedName>
</protein>
<comment type="caution">
    <text evidence="2">The sequence shown here is derived from an EMBL/GenBank/DDBJ whole genome shotgun (WGS) entry which is preliminary data.</text>
</comment>
<keyword evidence="3" id="KW-1185">Reference proteome</keyword>
<organism evidence="2 3">
    <name type="scientific">Shivajiella indica</name>
    <dbReference type="NCBI Taxonomy" id="872115"/>
    <lineage>
        <taxon>Bacteria</taxon>
        <taxon>Pseudomonadati</taxon>
        <taxon>Bacteroidota</taxon>
        <taxon>Cytophagia</taxon>
        <taxon>Cytophagales</taxon>
        <taxon>Cyclobacteriaceae</taxon>
        <taxon>Shivajiella</taxon>
    </lineage>
</organism>
<keyword evidence="1" id="KW-1133">Transmembrane helix</keyword>
<gene>
    <name evidence="2" type="ORF">ACFSKV_19510</name>
</gene>